<feature type="transmembrane region" description="Helical" evidence="1">
    <location>
        <begin position="189"/>
        <end position="213"/>
    </location>
</feature>
<reference evidence="2 3" key="1">
    <citation type="submission" date="2016-02" db="EMBL/GenBank/DDBJ databases">
        <title>Genome sequence of Clostridium colicanis DSM 13634.</title>
        <authorList>
            <person name="Poehlein A."/>
            <person name="Daniel R."/>
        </authorList>
    </citation>
    <scope>NUCLEOTIDE SEQUENCE [LARGE SCALE GENOMIC DNA]</scope>
    <source>
        <strain evidence="2 3">DSM 13634</strain>
    </source>
</reference>
<dbReference type="RefSeq" id="WP_061857939.1">
    <property type="nucleotide sequence ID" value="NZ_LTBB01000004.1"/>
</dbReference>
<dbReference type="EMBL" id="LTBB01000004">
    <property type="protein sequence ID" value="KYH29321.1"/>
    <property type="molecule type" value="Genomic_DNA"/>
</dbReference>
<accession>A0A151ANW4</accession>
<gene>
    <name evidence="2" type="ORF">CLCOL_10640</name>
</gene>
<feature type="transmembrane region" description="Helical" evidence="1">
    <location>
        <begin position="101"/>
        <end position="125"/>
    </location>
</feature>
<comment type="caution">
    <text evidence="2">The sequence shown here is derived from an EMBL/GenBank/DDBJ whole genome shotgun (WGS) entry which is preliminary data.</text>
</comment>
<evidence type="ECO:0000313" key="2">
    <source>
        <dbReference type="EMBL" id="KYH29321.1"/>
    </source>
</evidence>
<evidence type="ECO:0000256" key="1">
    <source>
        <dbReference type="SAM" id="Phobius"/>
    </source>
</evidence>
<dbReference type="PATRIC" id="fig|1121305.3.peg.1068"/>
<dbReference type="Pfam" id="PF07314">
    <property type="entry name" value="Lit"/>
    <property type="match status" value="1"/>
</dbReference>
<dbReference type="NCBIfam" id="TIGR01906">
    <property type="entry name" value="integ_TIGR01906"/>
    <property type="match status" value="1"/>
</dbReference>
<feature type="transmembrane region" description="Helical" evidence="1">
    <location>
        <begin position="9"/>
        <end position="32"/>
    </location>
</feature>
<dbReference type="InterPro" id="IPR010178">
    <property type="entry name" value="Lit"/>
</dbReference>
<keyword evidence="3" id="KW-1185">Reference proteome</keyword>
<keyword evidence="1" id="KW-1133">Transmembrane helix</keyword>
<dbReference type="STRING" id="1121305.CLCOL_10640"/>
<keyword evidence="1" id="KW-0472">Membrane</keyword>
<evidence type="ECO:0000313" key="3">
    <source>
        <dbReference type="Proteomes" id="UP000075374"/>
    </source>
</evidence>
<organism evidence="2 3">
    <name type="scientific">Clostridium colicanis DSM 13634</name>
    <dbReference type="NCBI Taxonomy" id="1121305"/>
    <lineage>
        <taxon>Bacteria</taxon>
        <taxon>Bacillati</taxon>
        <taxon>Bacillota</taxon>
        <taxon>Clostridia</taxon>
        <taxon>Eubacteriales</taxon>
        <taxon>Clostridiaceae</taxon>
        <taxon>Clostridium</taxon>
    </lineage>
</organism>
<name>A0A151ANW4_9CLOT</name>
<dbReference type="AlphaFoldDB" id="A0A151ANW4"/>
<dbReference type="Proteomes" id="UP000075374">
    <property type="component" value="Unassembled WGS sequence"/>
</dbReference>
<feature type="transmembrane region" description="Helical" evidence="1">
    <location>
        <begin position="132"/>
        <end position="153"/>
    </location>
</feature>
<protein>
    <recommendedName>
        <fullName evidence="4">Integral membrane protein</fullName>
    </recommendedName>
</protein>
<sequence>MKYDLKNNFYLNIFFEILLSLSLAILIIILIVKLTLNLKIIYYLDIVYLDIPKLSQLEISEIKSNYSYVIEYINNPSITEFNLPTLPYSTKGKIHFEEVKAIFIFLSNLAYILSFTILTLFIPTYKNRKYNFLKLTSIFLLILPIICFIPFLINFDKSFTIFHKLLFNNDYWLLDKKKDPIINIMPQSFFFHCAMFIILMLILSSIIFYVIYIKRRSHHKNKKNKGDA</sequence>
<keyword evidence="1" id="KW-0812">Transmembrane</keyword>
<proteinExistence type="predicted"/>
<evidence type="ECO:0008006" key="4">
    <source>
        <dbReference type="Google" id="ProtNLM"/>
    </source>
</evidence>